<dbReference type="CDD" id="cd05233">
    <property type="entry name" value="SDR_c"/>
    <property type="match status" value="1"/>
</dbReference>
<dbReference type="SUPFAM" id="SSF51735">
    <property type="entry name" value="NAD(P)-binding Rossmann-fold domains"/>
    <property type="match status" value="1"/>
</dbReference>
<proteinExistence type="inferred from homology"/>
<dbReference type="PROSITE" id="PS00061">
    <property type="entry name" value="ADH_SHORT"/>
    <property type="match status" value="1"/>
</dbReference>
<comment type="similarity">
    <text evidence="1">Belongs to the short-chain dehydrogenases/reductases (SDR) family.</text>
</comment>
<keyword evidence="2" id="KW-0560">Oxidoreductase</keyword>
<dbReference type="InterPro" id="IPR036291">
    <property type="entry name" value="NAD(P)-bd_dom_sf"/>
</dbReference>
<dbReference type="PANTHER" id="PTHR24321:SF8">
    <property type="entry name" value="ESTRADIOL 17-BETA-DEHYDROGENASE 8-RELATED"/>
    <property type="match status" value="1"/>
</dbReference>
<evidence type="ECO:0000313" key="5">
    <source>
        <dbReference type="Proteomes" id="UP000240429"/>
    </source>
</evidence>
<dbReference type="AlphaFoldDB" id="A0A2P8QCD4"/>
<dbReference type="OrthoDB" id="7064009at2"/>
<evidence type="ECO:0000313" key="4">
    <source>
        <dbReference type="EMBL" id="PSM43868.1"/>
    </source>
</evidence>
<evidence type="ECO:0000256" key="2">
    <source>
        <dbReference type="ARBA" id="ARBA00023002"/>
    </source>
</evidence>
<evidence type="ECO:0000256" key="3">
    <source>
        <dbReference type="SAM" id="MobiDB-lite"/>
    </source>
</evidence>
<dbReference type="NCBIfam" id="NF005559">
    <property type="entry name" value="PRK07231.1"/>
    <property type="match status" value="1"/>
</dbReference>
<evidence type="ECO:0000256" key="1">
    <source>
        <dbReference type="ARBA" id="ARBA00006484"/>
    </source>
</evidence>
<organism evidence="4 5">
    <name type="scientific">Streptomyces dioscori</name>
    <dbReference type="NCBI Taxonomy" id="2109333"/>
    <lineage>
        <taxon>Bacteria</taxon>
        <taxon>Bacillati</taxon>
        <taxon>Actinomycetota</taxon>
        <taxon>Actinomycetes</taxon>
        <taxon>Kitasatosporales</taxon>
        <taxon>Streptomycetaceae</taxon>
        <taxon>Streptomyces</taxon>
        <taxon>Streptomyces aurantiacus group</taxon>
    </lineage>
</organism>
<sequence length="273" mass="27143">MSTTGTTPVTGTTPATGNAPVTDYATEFAGRTALVTGAASGIGLATARRLGAGGANVVIADYNAEGAEKAAADLRAEGFEAAAVAVDVTSPDSVAAAVAFAVETFGGLHLAVNNAGIGGPSAPTGEYDIEAYDRVIATNLNGVFYSLRHELPAIEAAGGGAVVNVASILGSVGFAGSSAYVAAKHGVVGLTKTTAAEYAAKGIRVNVVGPGFIETPLLRTMDKEAYDGLVALHPAGRLGSPDEVAELIAFLLSARASFVTGGYHLVDGAYTAV</sequence>
<dbReference type="PANTHER" id="PTHR24321">
    <property type="entry name" value="DEHYDROGENASES, SHORT CHAIN"/>
    <property type="match status" value="1"/>
</dbReference>
<feature type="region of interest" description="Disordered" evidence="3">
    <location>
        <begin position="1"/>
        <end position="20"/>
    </location>
</feature>
<dbReference type="Gene3D" id="3.40.50.720">
    <property type="entry name" value="NAD(P)-binding Rossmann-like Domain"/>
    <property type="match status" value="1"/>
</dbReference>
<protein>
    <submittedName>
        <fullName evidence="4">Short-chain dehydrogenase</fullName>
    </submittedName>
</protein>
<dbReference type="InterPro" id="IPR020904">
    <property type="entry name" value="Sc_DH/Rdtase_CS"/>
</dbReference>
<dbReference type="Proteomes" id="UP000240429">
    <property type="component" value="Unassembled WGS sequence"/>
</dbReference>
<dbReference type="Pfam" id="PF13561">
    <property type="entry name" value="adh_short_C2"/>
    <property type="match status" value="1"/>
</dbReference>
<reference evidence="4 5" key="1">
    <citation type="submission" date="2018-03" db="EMBL/GenBank/DDBJ databases">
        <title>Streptomyces dioscori sp. nov., a novel endophytic actinobacterium isolated from bulbil of Dioscorea bulbifera L.</title>
        <authorList>
            <person name="Zhikuan W."/>
        </authorList>
    </citation>
    <scope>NUCLEOTIDE SEQUENCE [LARGE SCALE GENOMIC DNA]</scope>
    <source>
        <strain evidence="4 5">A217</strain>
    </source>
</reference>
<dbReference type="RefSeq" id="WP_107016134.1">
    <property type="nucleotide sequence ID" value="NZ_KZ679040.1"/>
</dbReference>
<gene>
    <name evidence="4" type="ORF">C6Y14_09715</name>
</gene>
<dbReference type="FunFam" id="3.40.50.720:FF:000084">
    <property type="entry name" value="Short-chain dehydrogenase reductase"/>
    <property type="match status" value="1"/>
</dbReference>
<dbReference type="PRINTS" id="PR00081">
    <property type="entry name" value="GDHRDH"/>
</dbReference>
<comment type="caution">
    <text evidence="4">The sequence shown here is derived from an EMBL/GenBank/DDBJ whole genome shotgun (WGS) entry which is preliminary data.</text>
</comment>
<name>A0A2P8QCD4_9ACTN</name>
<dbReference type="PRINTS" id="PR00080">
    <property type="entry name" value="SDRFAMILY"/>
</dbReference>
<dbReference type="EMBL" id="PYBJ01000004">
    <property type="protein sequence ID" value="PSM43868.1"/>
    <property type="molecule type" value="Genomic_DNA"/>
</dbReference>
<dbReference type="InterPro" id="IPR002347">
    <property type="entry name" value="SDR_fam"/>
</dbReference>
<accession>A0A2P8QCD4</accession>
<keyword evidence="5" id="KW-1185">Reference proteome</keyword>
<dbReference type="GO" id="GO:0016491">
    <property type="term" value="F:oxidoreductase activity"/>
    <property type="evidence" value="ECO:0007669"/>
    <property type="project" value="UniProtKB-KW"/>
</dbReference>